<reference evidence="2 3" key="1">
    <citation type="journal article" date="2018" name="Nat. Ecol. Evol.">
        <title>Pezizomycetes genomes reveal the molecular basis of ectomycorrhizal truffle lifestyle.</title>
        <authorList>
            <person name="Murat C."/>
            <person name="Payen T."/>
            <person name="Noel B."/>
            <person name="Kuo A."/>
            <person name="Morin E."/>
            <person name="Chen J."/>
            <person name="Kohler A."/>
            <person name="Krizsan K."/>
            <person name="Balestrini R."/>
            <person name="Da Silva C."/>
            <person name="Montanini B."/>
            <person name="Hainaut M."/>
            <person name="Levati E."/>
            <person name="Barry K.W."/>
            <person name="Belfiori B."/>
            <person name="Cichocki N."/>
            <person name="Clum A."/>
            <person name="Dockter R.B."/>
            <person name="Fauchery L."/>
            <person name="Guy J."/>
            <person name="Iotti M."/>
            <person name="Le Tacon F."/>
            <person name="Lindquist E.A."/>
            <person name="Lipzen A."/>
            <person name="Malagnac F."/>
            <person name="Mello A."/>
            <person name="Molinier V."/>
            <person name="Miyauchi S."/>
            <person name="Poulain J."/>
            <person name="Riccioni C."/>
            <person name="Rubini A."/>
            <person name="Sitrit Y."/>
            <person name="Splivallo R."/>
            <person name="Traeger S."/>
            <person name="Wang M."/>
            <person name="Zifcakova L."/>
            <person name="Wipf D."/>
            <person name="Zambonelli A."/>
            <person name="Paolocci F."/>
            <person name="Nowrousian M."/>
            <person name="Ottonello S."/>
            <person name="Baldrian P."/>
            <person name="Spatafora J.W."/>
            <person name="Henrissat B."/>
            <person name="Nagy L.G."/>
            <person name="Aury J.M."/>
            <person name="Wincker P."/>
            <person name="Grigoriev I.V."/>
            <person name="Bonfante P."/>
            <person name="Martin F.M."/>
        </authorList>
    </citation>
    <scope>NUCLEOTIDE SEQUENCE [LARGE SCALE GENOMIC DNA]</scope>
    <source>
        <strain evidence="2 3">RN42</strain>
    </source>
</reference>
<keyword evidence="3" id="KW-1185">Reference proteome</keyword>
<feature type="compositionally biased region" description="Polar residues" evidence="1">
    <location>
        <begin position="35"/>
        <end position="45"/>
    </location>
</feature>
<accession>A0A3N4IPU4</accession>
<dbReference type="AlphaFoldDB" id="A0A3N4IPU4"/>
<feature type="compositionally biased region" description="Polar residues" evidence="1">
    <location>
        <begin position="12"/>
        <end position="26"/>
    </location>
</feature>
<dbReference type="EMBL" id="ML119645">
    <property type="protein sequence ID" value="RPA88213.1"/>
    <property type="molecule type" value="Genomic_DNA"/>
</dbReference>
<dbReference type="Proteomes" id="UP000275078">
    <property type="component" value="Unassembled WGS sequence"/>
</dbReference>
<organism evidence="2 3">
    <name type="scientific">Ascobolus immersus RN42</name>
    <dbReference type="NCBI Taxonomy" id="1160509"/>
    <lineage>
        <taxon>Eukaryota</taxon>
        <taxon>Fungi</taxon>
        <taxon>Dikarya</taxon>
        <taxon>Ascomycota</taxon>
        <taxon>Pezizomycotina</taxon>
        <taxon>Pezizomycetes</taxon>
        <taxon>Pezizales</taxon>
        <taxon>Ascobolaceae</taxon>
        <taxon>Ascobolus</taxon>
    </lineage>
</organism>
<evidence type="ECO:0000256" key="1">
    <source>
        <dbReference type="SAM" id="MobiDB-lite"/>
    </source>
</evidence>
<sequence>MAYAPPKRNPASPLSNGSMNASSNADLPSKPGLSRTPTSTATANAAVTFDSLGIPPAVDDEPKKPTIARRGSSWLRGKGRDGFNMGKGNDSATGVGALGPDSEVHLGEGGSNHANEETSGDGEKKKKKVRWGVARVMGKLLPKELKDK</sequence>
<name>A0A3N4IPU4_ASCIM</name>
<evidence type="ECO:0000313" key="3">
    <source>
        <dbReference type="Proteomes" id="UP000275078"/>
    </source>
</evidence>
<protein>
    <submittedName>
        <fullName evidence="2">Uncharacterized protein</fullName>
    </submittedName>
</protein>
<feature type="region of interest" description="Disordered" evidence="1">
    <location>
        <begin position="1"/>
        <end position="131"/>
    </location>
</feature>
<proteinExistence type="predicted"/>
<gene>
    <name evidence="2" type="ORF">BJ508DRAFT_300573</name>
</gene>
<evidence type="ECO:0000313" key="2">
    <source>
        <dbReference type="EMBL" id="RPA88213.1"/>
    </source>
</evidence>